<dbReference type="InterPro" id="IPR003795">
    <property type="entry name" value="DUF192"/>
</dbReference>
<dbReference type="PANTHER" id="PTHR37953:SF1">
    <property type="entry name" value="UPF0127 PROTEIN MJ1496"/>
    <property type="match status" value="1"/>
</dbReference>
<dbReference type="InterPro" id="IPR038695">
    <property type="entry name" value="Saro_0823-like_sf"/>
</dbReference>
<dbReference type="AlphaFoldDB" id="A0A4S3KQR5"/>
<dbReference type="PANTHER" id="PTHR37953">
    <property type="entry name" value="UPF0127 PROTEIN MJ1496"/>
    <property type="match status" value="1"/>
</dbReference>
<dbReference type="OrthoDB" id="9813379at2"/>
<dbReference type="Proteomes" id="UP000307749">
    <property type="component" value="Unassembled WGS sequence"/>
</dbReference>
<gene>
    <name evidence="1" type="ORF">B1806_04260</name>
</gene>
<dbReference type="STRING" id="993689.GCA_002077135_00243"/>
<evidence type="ECO:0000313" key="2">
    <source>
        <dbReference type="Proteomes" id="UP000307749"/>
    </source>
</evidence>
<organism evidence="1 2">
    <name type="scientific">Metallibacterium scheffleri</name>
    <dbReference type="NCBI Taxonomy" id="993689"/>
    <lineage>
        <taxon>Bacteria</taxon>
        <taxon>Pseudomonadati</taxon>
        <taxon>Pseudomonadota</taxon>
        <taxon>Gammaproteobacteria</taxon>
        <taxon>Lysobacterales</taxon>
        <taxon>Rhodanobacteraceae</taxon>
        <taxon>Metallibacterium</taxon>
    </lineage>
</organism>
<proteinExistence type="predicted"/>
<keyword evidence="2" id="KW-1185">Reference proteome</keyword>
<dbReference type="EMBL" id="MWQO01000014">
    <property type="protein sequence ID" value="THD11393.1"/>
    <property type="molecule type" value="Genomic_DNA"/>
</dbReference>
<name>A0A4S3KQR5_9GAMM</name>
<protein>
    <recommendedName>
        <fullName evidence="3">DUF192 domain-containing protein</fullName>
    </recommendedName>
</protein>
<dbReference type="Pfam" id="PF02643">
    <property type="entry name" value="DUF192"/>
    <property type="match status" value="1"/>
</dbReference>
<reference evidence="1 2" key="1">
    <citation type="submission" date="2017-02" db="EMBL/GenBank/DDBJ databases">
        <title>Whole genome sequencing of Metallibacterium scheffleri DSM 24874 (T).</title>
        <authorList>
            <person name="Kumar S."/>
            <person name="Patil P."/>
            <person name="Patil P.B."/>
        </authorList>
    </citation>
    <scope>NUCLEOTIDE SEQUENCE [LARGE SCALE GENOMIC DNA]</scope>
    <source>
        <strain evidence="1 2">DSM 24874</strain>
    </source>
</reference>
<evidence type="ECO:0008006" key="3">
    <source>
        <dbReference type="Google" id="ProtNLM"/>
    </source>
</evidence>
<evidence type="ECO:0000313" key="1">
    <source>
        <dbReference type="EMBL" id="THD11393.1"/>
    </source>
</evidence>
<dbReference type="Gene3D" id="2.60.120.1140">
    <property type="entry name" value="Protein of unknown function DUF192"/>
    <property type="match status" value="1"/>
</dbReference>
<comment type="caution">
    <text evidence="1">The sequence shown here is derived from an EMBL/GenBank/DDBJ whole genome shotgun (WGS) entry which is preliminary data.</text>
</comment>
<accession>A0A4S3KQR5</accession>
<sequence>MICTSLWERIRGLLGRPELGPGEALLLDPCKAVHTIGMRYPIDIVFLDADNRVVRIKPAMKPLRNTECRQARRVIEFKAGEAARLGIDVGCTLDWMDGSPV</sequence>